<gene>
    <name evidence="1" type="ORF">SAMN06269117_11631</name>
</gene>
<proteinExistence type="predicted"/>
<evidence type="ECO:0000313" key="1">
    <source>
        <dbReference type="EMBL" id="SMO64979.1"/>
    </source>
</evidence>
<name>A0A521CZW3_9BACT</name>
<dbReference type="Proteomes" id="UP000317315">
    <property type="component" value="Unassembled WGS sequence"/>
</dbReference>
<evidence type="ECO:0000313" key="2">
    <source>
        <dbReference type="Proteomes" id="UP000317315"/>
    </source>
</evidence>
<sequence length="79" mass="9313">MEEKDFVKEIVEEVESIEGVKRVEIVPVCEIYIDACLKVVATTKEIKREVADKIIEVANRKEERLGYRPEIYWDLEVEE</sequence>
<protein>
    <submittedName>
        <fullName evidence="1">Uncharacterized protein</fullName>
    </submittedName>
</protein>
<reference evidence="1 2" key="1">
    <citation type="submission" date="2017-05" db="EMBL/GenBank/DDBJ databases">
        <authorList>
            <person name="Varghese N."/>
            <person name="Submissions S."/>
        </authorList>
    </citation>
    <scope>NUCLEOTIDE SEQUENCE [LARGE SCALE GENOMIC DNA]</scope>
    <source>
        <strain evidence="1 2">DSM 16304</strain>
    </source>
</reference>
<keyword evidence="2" id="KW-1185">Reference proteome</keyword>
<dbReference type="RefSeq" id="WP_142935799.1">
    <property type="nucleotide sequence ID" value="NZ_FXTM01000016.1"/>
</dbReference>
<organism evidence="1 2">
    <name type="scientific">Balnearium lithotrophicum</name>
    <dbReference type="NCBI Taxonomy" id="223788"/>
    <lineage>
        <taxon>Bacteria</taxon>
        <taxon>Pseudomonadati</taxon>
        <taxon>Aquificota</taxon>
        <taxon>Aquificia</taxon>
        <taxon>Desulfurobacteriales</taxon>
        <taxon>Desulfurobacteriaceae</taxon>
        <taxon>Balnearium</taxon>
    </lineage>
</organism>
<dbReference type="OrthoDB" id="9889941at2"/>
<accession>A0A521CZW3</accession>
<dbReference type="EMBL" id="FXTM01000016">
    <property type="protein sequence ID" value="SMO64979.1"/>
    <property type="molecule type" value="Genomic_DNA"/>
</dbReference>
<dbReference type="AlphaFoldDB" id="A0A521CZW3"/>